<dbReference type="EMBL" id="VDFM01000007">
    <property type="protein sequence ID" value="MQS52679.1"/>
    <property type="molecule type" value="Genomic_DNA"/>
</dbReference>
<dbReference type="InterPro" id="IPR035439">
    <property type="entry name" value="UPF0145_dom_sf"/>
</dbReference>
<name>A0A5P0ZI06_9LACO</name>
<dbReference type="RefSeq" id="WP_153383195.1">
    <property type="nucleotide sequence ID" value="NZ_VDFM01000007.1"/>
</dbReference>
<feature type="coiled-coil region" evidence="2">
    <location>
        <begin position="62"/>
        <end position="89"/>
    </location>
</feature>
<protein>
    <submittedName>
        <fullName evidence="3">Heavy metal-binding domain-containing protein</fullName>
    </submittedName>
</protein>
<reference evidence="3 4" key="1">
    <citation type="journal article" date="2019" name="Syst. Appl. Microbiol.">
        <title>Polyphasic characterization of two novel Lactobacillus spp. isolated from blown salami packages: Description of Lactobacillus halodurans sp. nov. and Lactobacillus salsicarnum sp. nov.</title>
        <authorList>
            <person name="Schuster J.A."/>
            <person name="Klingl A."/>
            <person name="Vogel R.F."/>
            <person name="Ehrmann M.A."/>
        </authorList>
    </citation>
    <scope>NUCLEOTIDE SEQUENCE [LARGE SCALE GENOMIC DNA]</scope>
    <source>
        <strain evidence="3 4">TMW 1.2118</strain>
    </source>
</reference>
<dbReference type="Gene3D" id="3.30.110.70">
    <property type="entry name" value="Hypothetical protein apc22750. Chain B"/>
    <property type="match status" value="1"/>
</dbReference>
<comment type="caution">
    <text evidence="3">The sequence shown here is derived from an EMBL/GenBank/DDBJ whole genome shotgun (WGS) entry which is preliminary data.</text>
</comment>
<proteinExistence type="inferred from homology"/>
<dbReference type="Pfam" id="PF01906">
    <property type="entry name" value="YbjQ_1"/>
    <property type="match status" value="1"/>
</dbReference>
<comment type="similarity">
    <text evidence="1">Belongs to the UPF0145 family.</text>
</comment>
<keyword evidence="2" id="KW-0175">Coiled coil</keyword>
<dbReference type="OrthoDB" id="9796448at2"/>
<dbReference type="Proteomes" id="UP000380386">
    <property type="component" value="Unassembled WGS sequence"/>
</dbReference>
<dbReference type="SUPFAM" id="SSF117782">
    <property type="entry name" value="YbjQ-like"/>
    <property type="match status" value="1"/>
</dbReference>
<evidence type="ECO:0000313" key="3">
    <source>
        <dbReference type="EMBL" id="MQS52679.1"/>
    </source>
</evidence>
<evidence type="ECO:0000256" key="1">
    <source>
        <dbReference type="ARBA" id="ARBA00010751"/>
    </source>
</evidence>
<evidence type="ECO:0000313" key="4">
    <source>
        <dbReference type="Proteomes" id="UP000380386"/>
    </source>
</evidence>
<sequence length="210" mass="23482">MKVNDIAENYNIPFYEFNDFLLENKKDKITNSLFGGMIVADEDVPNMVSEFNAFVEFNLPNNKKSMEDIIDEQKRNKELEKSNQEEKDSAFSNMLITSGFSFDGYSVVKYSGYISGDDVVQIDRGEQGFFTNATDVGTALMSSLTEIRREALLRLKNQAFALGCNAIIGVDFDYLTLEPETAGTSGNTIYMPYVFGVTANGNAVIIEKNE</sequence>
<dbReference type="AlphaFoldDB" id="A0A5P0ZI06"/>
<accession>A0A5P0ZI06</accession>
<gene>
    <name evidence="3" type="ORF">FHL02_06555</name>
</gene>
<dbReference type="InterPro" id="IPR002765">
    <property type="entry name" value="UPF0145_YbjQ-like"/>
</dbReference>
<organism evidence="3 4">
    <name type="scientific">Companilactobacillus mishanensis</name>
    <dbReference type="NCBI Taxonomy" id="2486008"/>
    <lineage>
        <taxon>Bacteria</taxon>
        <taxon>Bacillati</taxon>
        <taxon>Bacillota</taxon>
        <taxon>Bacilli</taxon>
        <taxon>Lactobacillales</taxon>
        <taxon>Lactobacillaceae</taxon>
        <taxon>Companilactobacillus</taxon>
    </lineage>
</organism>
<evidence type="ECO:0000256" key="2">
    <source>
        <dbReference type="SAM" id="Coils"/>
    </source>
</evidence>